<feature type="domain" description="Phosphatidic acid phosphatase type 2/haloperoxidase" evidence="2">
    <location>
        <begin position="89"/>
        <end position="200"/>
    </location>
</feature>
<dbReference type="KEGG" id="lsu:A6B45_01170"/>
<dbReference type="Proteomes" id="UP000239237">
    <property type="component" value="Unassembled WGS sequence"/>
</dbReference>
<evidence type="ECO:0000256" key="1">
    <source>
        <dbReference type="SAM" id="Phobius"/>
    </source>
</evidence>
<gene>
    <name evidence="3" type="ORF">LES8486_01875</name>
    <name evidence="4" type="ORF">LES9216_01875</name>
</gene>
<dbReference type="RefSeq" id="WP_072612982.1">
    <property type="nucleotide sequence ID" value="NZ_AP017935.1"/>
</dbReference>
<proteinExistence type="predicted"/>
<dbReference type="InterPro" id="IPR000326">
    <property type="entry name" value="PAP2/HPO"/>
</dbReference>
<dbReference type="AlphaFoldDB" id="A0A2N9KG81"/>
<dbReference type="EMBL" id="OKQU01000004">
    <property type="protein sequence ID" value="SPE09685.1"/>
    <property type="molecule type" value="Genomic_DNA"/>
</dbReference>
<protein>
    <submittedName>
        <fullName evidence="4">PAP2 superfamily protein</fullName>
    </submittedName>
</protein>
<feature type="transmembrane region" description="Helical" evidence="1">
    <location>
        <begin position="89"/>
        <end position="110"/>
    </location>
</feature>
<dbReference type="SMART" id="SM00014">
    <property type="entry name" value="acidPPc"/>
    <property type="match status" value="1"/>
</dbReference>
<name>A0A2N9KG81_9LACO</name>
<evidence type="ECO:0000313" key="4">
    <source>
        <dbReference type="EMBL" id="SPE09685.1"/>
    </source>
</evidence>
<evidence type="ECO:0000313" key="3">
    <source>
        <dbReference type="EMBL" id="SPD94742.1"/>
    </source>
</evidence>
<accession>A0A2N9KG81</accession>
<dbReference type="SUPFAM" id="SSF48317">
    <property type="entry name" value="Acid phosphatase/Vanadium-dependent haloperoxidase"/>
    <property type="match status" value="1"/>
</dbReference>
<reference evidence="4 5" key="1">
    <citation type="submission" date="2018-02" db="EMBL/GenBank/DDBJ databases">
        <authorList>
            <person name="Cohen D.B."/>
            <person name="Kent A.D."/>
        </authorList>
    </citation>
    <scope>NUCLEOTIDE SEQUENCE [LARGE SCALE GENOMIC DNA]</scope>
    <source>
        <strain evidence="4 5">CECT 9216</strain>
    </source>
</reference>
<dbReference type="Gene3D" id="1.20.144.10">
    <property type="entry name" value="Phosphatidic acid phosphatase type 2/haloperoxidase"/>
    <property type="match status" value="1"/>
</dbReference>
<dbReference type="InterPro" id="IPR036938">
    <property type="entry name" value="PAP2/HPO_sf"/>
</dbReference>
<keyword evidence="1" id="KW-1133">Transmembrane helix</keyword>
<dbReference type="CDD" id="cd03392">
    <property type="entry name" value="PAP2_like_2"/>
    <property type="match status" value="1"/>
</dbReference>
<feature type="transmembrane region" description="Helical" evidence="1">
    <location>
        <begin position="157"/>
        <end position="179"/>
    </location>
</feature>
<feature type="transmembrane region" description="Helical" evidence="1">
    <location>
        <begin position="57"/>
        <end position="82"/>
    </location>
</feature>
<sequence length="221" mass="24564">MIISVKNKQLRYAIICFISALILSVFVRIKFIFPTIIDNSIHSFMAGIQTGLNDILMTVFSFLGSPILDVIYVLILAAILLLANLRIPAIWAVATIILGNIFNAIIRLSVDRSRPVGHLLSDQGSSFPSSHVFGIFSVIFILSLLVIPNIESPRKQFLISWAIIVIGVMTLMSRVYFNAHYLSDTIAAVLFAYAWVIFAGKLYPVLAKLLTSLSFFSHDEV</sequence>
<evidence type="ECO:0000259" key="2">
    <source>
        <dbReference type="SMART" id="SM00014"/>
    </source>
</evidence>
<organism evidence="4 5">
    <name type="scientific">Leuconostoc suionicum</name>
    <dbReference type="NCBI Taxonomy" id="1511761"/>
    <lineage>
        <taxon>Bacteria</taxon>
        <taxon>Bacillati</taxon>
        <taxon>Bacillota</taxon>
        <taxon>Bacilli</taxon>
        <taxon>Lactobacillales</taxon>
        <taxon>Lactobacillaceae</taxon>
        <taxon>Leuconostoc</taxon>
    </lineage>
</organism>
<evidence type="ECO:0000313" key="5">
    <source>
        <dbReference type="Proteomes" id="UP000237923"/>
    </source>
</evidence>
<evidence type="ECO:0000313" key="6">
    <source>
        <dbReference type="Proteomes" id="UP000239237"/>
    </source>
</evidence>
<feature type="transmembrane region" description="Helical" evidence="1">
    <location>
        <begin position="130"/>
        <end position="150"/>
    </location>
</feature>
<dbReference type="Proteomes" id="UP000237923">
    <property type="component" value="Unassembled WGS sequence"/>
</dbReference>
<keyword evidence="1" id="KW-0812">Transmembrane</keyword>
<dbReference type="GeneID" id="99673379"/>
<feature type="transmembrane region" description="Helical" evidence="1">
    <location>
        <begin position="12"/>
        <end position="37"/>
    </location>
</feature>
<dbReference type="EMBL" id="OKQR01000005">
    <property type="protein sequence ID" value="SPD94742.1"/>
    <property type="molecule type" value="Genomic_DNA"/>
</dbReference>
<keyword evidence="6" id="KW-1185">Reference proteome</keyword>
<feature type="transmembrane region" description="Helical" evidence="1">
    <location>
        <begin position="185"/>
        <end position="206"/>
    </location>
</feature>
<dbReference type="Pfam" id="PF01569">
    <property type="entry name" value="PAP2"/>
    <property type="match status" value="1"/>
</dbReference>
<keyword evidence="1" id="KW-0472">Membrane</keyword>
<reference evidence="3 6" key="2">
    <citation type="submission" date="2018-02" db="EMBL/GenBank/DDBJ databases">
        <authorList>
            <person name="Rodrigo-Torres L."/>
            <person name="Arahal R. D."/>
            <person name="Lucena T."/>
        </authorList>
    </citation>
    <scope>NUCLEOTIDE SEQUENCE [LARGE SCALE GENOMIC DNA]</scope>
    <source>
        <strain evidence="3 6">CECT 8486</strain>
    </source>
</reference>